<evidence type="ECO:0000313" key="5">
    <source>
        <dbReference type="Proteomes" id="UP000075221"/>
    </source>
</evidence>
<reference evidence="4 6" key="1">
    <citation type="journal article" date="2016" name="Plant Dis.">
        <title>Improved production of propionic acid using genome shuffling.</title>
        <authorList>
            <person name="Luna-Flores C.H."/>
            <person name="Palfreyman R.W."/>
            <person name="Kromer J.O."/>
            <person name="Nielsen L.K."/>
            <person name="Marcellin E."/>
        </authorList>
    </citation>
    <scope>NUCLEOTIDE SEQUENCE [LARGE SCALE GENOMIC DNA]</scope>
    <source>
        <strain evidence="4 6">F3E8</strain>
    </source>
</reference>
<proteinExistence type="predicted"/>
<keyword evidence="6" id="KW-1185">Reference proteome</keyword>
<sequence>MPTITYTRYENAARRPTVIQVMAIADALGLTFTAFARKVDDREAQLTAVATQQDVDLAADQAPGLTDDERLRLEHPDDEVL</sequence>
<dbReference type="EMBL" id="CP014352">
    <property type="protein sequence ID" value="AMS06491.1"/>
    <property type="molecule type" value="Genomic_DNA"/>
</dbReference>
<evidence type="ECO:0000256" key="1">
    <source>
        <dbReference type="SAM" id="MobiDB-lite"/>
    </source>
</evidence>
<feature type="domain" description="HTH cro/C1-type" evidence="2">
    <location>
        <begin position="5"/>
        <end position="35"/>
    </location>
</feature>
<dbReference type="Proteomes" id="UP000075221">
    <property type="component" value="Chromosome"/>
</dbReference>
<reference evidence="3 5" key="2">
    <citation type="submission" date="2016-02" db="EMBL/GenBank/DDBJ databases">
        <title>Complete Genome Sequence of Propionibacterium acidipropionici ATCC 55737.</title>
        <authorList>
            <person name="Luna Flores C.H."/>
            <person name="Nielsen L.K."/>
            <person name="Marcellin E."/>
        </authorList>
    </citation>
    <scope>NUCLEOTIDE SEQUENCE [LARGE SCALE GENOMIC DNA]</scope>
    <source>
        <strain evidence="3 5">ATCC 55737</strain>
    </source>
</reference>
<gene>
    <name evidence="4" type="ORF">A8L58_15995</name>
    <name evidence="3" type="ORF">AXH35_14540</name>
</gene>
<organism evidence="3 5">
    <name type="scientific">Acidipropionibacterium acidipropionici</name>
    <dbReference type="NCBI Taxonomy" id="1748"/>
    <lineage>
        <taxon>Bacteria</taxon>
        <taxon>Bacillati</taxon>
        <taxon>Actinomycetota</taxon>
        <taxon>Actinomycetes</taxon>
        <taxon>Propionibacteriales</taxon>
        <taxon>Propionibacteriaceae</taxon>
        <taxon>Acidipropionibacterium</taxon>
    </lineage>
</organism>
<accession>A0AAC9FCF3</accession>
<dbReference type="AlphaFoldDB" id="A0AAC9FCF3"/>
<evidence type="ECO:0000259" key="2">
    <source>
        <dbReference type="PROSITE" id="PS50943"/>
    </source>
</evidence>
<evidence type="ECO:0000313" key="3">
    <source>
        <dbReference type="EMBL" id="AMS06491.1"/>
    </source>
</evidence>
<dbReference type="InterPro" id="IPR001387">
    <property type="entry name" value="Cro/C1-type_HTH"/>
</dbReference>
<evidence type="ECO:0000313" key="6">
    <source>
        <dbReference type="Proteomes" id="UP000178666"/>
    </source>
</evidence>
<dbReference type="PROSITE" id="PS50943">
    <property type="entry name" value="HTH_CROC1"/>
    <property type="match status" value="1"/>
</dbReference>
<feature type="region of interest" description="Disordered" evidence="1">
    <location>
        <begin position="59"/>
        <end position="81"/>
    </location>
</feature>
<name>A0AAC9FCF3_9ACTN</name>
<dbReference type="Proteomes" id="UP000178666">
    <property type="component" value="Chromosome"/>
</dbReference>
<protein>
    <recommendedName>
        <fullName evidence="2">HTH cro/C1-type domain-containing protein</fullName>
    </recommendedName>
</protein>
<evidence type="ECO:0000313" key="4">
    <source>
        <dbReference type="EMBL" id="AOZ47939.1"/>
    </source>
</evidence>
<dbReference type="EMBL" id="CP015970">
    <property type="protein sequence ID" value="AOZ47939.1"/>
    <property type="molecule type" value="Genomic_DNA"/>
</dbReference>